<reference evidence="3" key="1">
    <citation type="journal article" date="2021" name="PeerJ">
        <title>Extensive microbial diversity within the chicken gut microbiome revealed by metagenomics and culture.</title>
        <authorList>
            <person name="Gilroy R."/>
            <person name="Ravi A."/>
            <person name="Getino M."/>
            <person name="Pursley I."/>
            <person name="Horton D.L."/>
            <person name="Alikhan N.F."/>
            <person name="Baker D."/>
            <person name="Gharbi K."/>
            <person name="Hall N."/>
            <person name="Watson M."/>
            <person name="Adriaenssens E.M."/>
            <person name="Foster-Nyarko E."/>
            <person name="Jarju S."/>
            <person name="Secka A."/>
            <person name="Antonio M."/>
            <person name="Oren A."/>
            <person name="Chaudhuri R.R."/>
            <person name="La Ragione R."/>
            <person name="Hildebrand F."/>
            <person name="Pallen M.J."/>
        </authorList>
    </citation>
    <scope>NUCLEOTIDE SEQUENCE</scope>
    <source>
        <strain evidence="3">1068</strain>
    </source>
</reference>
<dbReference type="Proteomes" id="UP000824056">
    <property type="component" value="Unassembled WGS sequence"/>
</dbReference>
<protein>
    <submittedName>
        <fullName evidence="3">Extracellular solute-binding protein</fullName>
    </submittedName>
</protein>
<keyword evidence="1" id="KW-0732">Signal</keyword>
<evidence type="ECO:0000256" key="1">
    <source>
        <dbReference type="SAM" id="SignalP"/>
    </source>
</evidence>
<accession>A0A9D2JRH8</accession>
<dbReference type="Pfam" id="PF12010">
    <property type="entry name" value="DUF3502"/>
    <property type="match status" value="1"/>
</dbReference>
<reference evidence="3" key="2">
    <citation type="submission" date="2021-04" db="EMBL/GenBank/DDBJ databases">
        <authorList>
            <person name="Gilroy R."/>
        </authorList>
    </citation>
    <scope>NUCLEOTIDE SEQUENCE</scope>
    <source>
        <strain evidence="3">1068</strain>
    </source>
</reference>
<feature type="domain" description="DUF3502" evidence="2">
    <location>
        <begin position="453"/>
        <end position="521"/>
    </location>
</feature>
<evidence type="ECO:0000259" key="2">
    <source>
        <dbReference type="Pfam" id="PF12010"/>
    </source>
</evidence>
<evidence type="ECO:0000313" key="4">
    <source>
        <dbReference type="Proteomes" id="UP000824056"/>
    </source>
</evidence>
<comment type="caution">
    <text evidence="3">The sequence shown here is derived from an EMBL/GenBank/DDBJ whole genome shotgun (WGS) entry which is preliminary data.</text>
</comment>
<feature type="chain" id="PRO_5038351516" evidence="1">
    <location>
        <begin position="26"/>
        <end position="526"/>
    </location>
</feature>
<proteinExistence type="predicted"/>
<dbReference type="EMBL" id="DXBG01000040">
    <property type="protein sequence ID" value="HIZ64656.1"/>
    <property type="molecule type" value="Genomic_DNA"/>
</dbReference>
<name>A0A9D2JRH8_9FIRM</name>
<gene>
    <name evidence="3" type="ORF">H9809_01935</name>
</gene>
<sequence>MKKRTVKILACLLSAAAALSMTACGGNGKQTGGKGDDSAIAAESPYKGKGYDLSQKENVVMYMVGDEPKDMQEVVDKANAEYFEPNLNTTVEIKFLNWSDYTTKYSLLLSGGEDVDLIYTAAWCYYNEEAGRGAFLELTDDFIKQYMPYSYEQQPEESWDQISIDGKIYAVPKAKATFSSYNIVAVRQDLIDEYGLTVPDSWDNYEKYLTELEEIKGETGVIPLNTNANREQLLTVFLQNHQVQPVTEGYDWMYDTKGKEDAPAADDIFYFYGSDLHLEYCLEMAKLAEEGIWSSDAINDTTDAQSYFENGTSGSFVWNTSVFQAGKNLESAGNGTYAVYDITPDTPRSRASYATDAIAITTKSDKQERAALVLDYMKTDTDLNRLLMGGIEGKHWELDENGDRVVLDAAADYAWNNWAWALNSESEPDEAGLDPRQTEIQDKIDAMEFHPEIAGFTFDPKNVQTEYTIIKSLVDEYKQSFALGIYGDDTEEQFNEFKKTLEDAGLEKVTDELKTQYNAYLERKGL</sequence>
<dbReference type="PANTHER" id="PTHR43649:SF17">
    <property type="entry name" value="ABC TRANSPORTER SOLUTE BINDING PROTEIN-SUGAR TRANSPORT"/>
    <property type="match status" value="1"/>
</dbReference>
<dbReference type="InterPro" id="IPR050490">
    <property type="entry name" value="Bact_solute-bd_prot1"/>
</dbReference>
<dbReference type="SUPFAM" id="SSF53850">
    <property type="entry name" value="Periplasmic binding protein-like II"/>
    <property type="match status" value="1"/>
</dbReference>
<dbReference type="PROSITE" id="PS51257">
    <property type="entry name" value="PROKAR_LIPOPROTEIN"/>
    <property type="match status" value="1"/>
</dbReference>
<dbReference type="AlphaFoldDB" id="A0A9D2JRH8"/>
<organism evidence="3 4">
    <name type="scientific">Candidatus Blautia pullicola</name>
    <dbReference type="NCBI Taxonomy" id="2838498"/>
    <lineage>
        <taxon>Bacteria</taxon>
        <taxon>Bacillati</taxon>
        <taxon>Bacillota</taxon>
        <taxon>Clostridia</taxon>
        <taxon>Lachnospirales</taxon>
        <taxon>Lachnospiraceae</taxon>
        <taxon>Blautia</taxon>
    </lineage>
</organism>
<feature type="signal peptide" evidence="1">
    <location>
        <begin position="1"/>
        <end position="25"/>
    </location>
</feature>
<dbReference type="PANTHER" id="PTHR43649">
    <property type="entry name" value="ARABINOSE-BINDING PROTEIN-RELATED"/>
    <property type="match status" value="1"/>
</dbReference>
<dbReference type="Gene3D" id="3.40.190.10">
    <property type="entry name" value="Periplasmic binding protein-like II"/>
    <property type="match status" value="2"/>
</dbReference>
<dbReference type="InterPro" id="IPR022627">
    <property type="entry name" value="DUF3502"/>
</dbReference>
<evidence type="ECO:0000313" key="3">
    <source>
        <dbReference type="EMBL" id="HIZ64656.1"/>
    </source>
</evidence>